<dbReference type="InterPro" id="IPR008257">
    <property type="entry name" value="Pept_M19"/>
</dbReference>
<keyword evidence="1" id="KW-0862">Zinc</keyword>
<dbReference type="EC" id="3.4.13.19" evidence="1"/>
<proteinExistence type="inferred from homology"/>
<evidence type="ECO:0000256" key="1">
    <source>
        <dbReference type="RuleBase" id="RU341113"/>
    </source>
</evidence>
<dbReference type="GO" id="GO:0046872">
    <property type="term" value="F:metal ion binding"/>
    <property type="evidence" value="ECO:0007669"/>
    <property type="project" value="UniProtKB-UniRule"/>
</dbReference>
<keyword evidence="1" id="KW-0378">Hydrolase</keyword>
<dbReference type="PROSITE" id="PS51365">
    <property type="entry name" value="RENAL_DIPEPTIDASE_2"/>
    <property type="match status" value="1"/>
</dbReference>
<reference evidence="2 3" key="1">
    <citation type="submission" date="2015-07" db="EMBL/GenBank/DDBJ databases">
        <title>The genome of Melipona quadrifasciata.</title>
        <authorList>
            <person name="Pan H."/>
            <person name="Kapheim K."/>
        </authorList>
    </citation>
    <scope>NUCLEOTIDE SEQUENCE [LARGE SCALE GENOMIC DNA]</scope>
    <source>
        <strain evidence="2">0111107301</strain>
        <tissue evidence="2">Whole body</tissue>
    </source>
</reference>
<comment type="cofactor">
    <cofactor evidence="1">
        <name>Zn(2+)</name>
        <dbReference type="ChEBI" id="CHEBI:29105"/>
    </cofactor>
</comment>
<dbReference type="AlphaFoldDB" id="A0A0M8ZTL6"/>
<dbReference type="GO" id="GO:0006508">
    <property type="term" value="P:proteolysis"/>
    <property type="evidence" value="ECO:0007669"/>
    <property type="project" value="UniProtKB-KW"/>
</dbReference>
<keyword evidence="1" id="KW-0482">Metalloprotease</keyword>
<keyword evidence="1" id="KW-0472">Membrane</keyword>
<evidence type="ECO:0000313" key="3">
    <source>
        <dbReference type="Proteomes" id="UP000053105"/>
    </source>
</evidence>
<accession>A0A0M8ZTL6</accession>
<name>A0A0M8ZTL6_9HYME</name>
<dbReference type="Proteomes" id="UP000053105">
    <property type="component" value="Unassembled WGS sequence"/>
</dbReference>
<dbReference type="GO" id="GO:0098552">
    <property type="term" value="C:side of membrane"/>
    <property type="evidence" value="ECO:0007669"/>
    <property type="project" value="UniProtKB-KW"/>
</dbReference>
<keyword evidence="3" id="KW-1185">Reference proteome</keyword>
<organism evidence="2 3">
    <name type="scientific">Melipona quadrifasciata</name>
    <dbReference type="NCBI Taxonomy" id="166423"/>
    <lineage>
        <taxon>Eukaryota</taxon>
        <taxon>Metazoa</taxon>
        <taxon>Ecdysozoa</taxon>
        <taxon>Arthropoda</taxon>
        <taxon>Hexapoda</taxon>
        <taxon>Insecta</taxon>
        <taxon>Pterygota</taxon>
        <taxon>Neoptera</taxon>
        <taxon>Endopterygota</taxon>
        <taxon>Hymenoptera</taxon>
        <taxon>Apocrita</taxon>
        <taxon>Aculeata</taxon>
        <taxon>Apoidea</taxon>
        <taxon>Anthophila</taxon>
        <taxon>Apidae</taxon>
        <taxon>Melipona</taxon>
    </lineage>
</organism>
<sequence length="371" mass="42509">MDGHLRNSSWEKMKDISDTAEYRLKRKGRTSLFVILSDYTVLRHLNLEIHEGGFFQWSGKNALIESITNIVPTMWSATPPFRGTIGAKISSRINTVWFLEFSYDGDPYRFATSAHIDHVRKIAGVDHVGIGAGYDGINLTPAGLEDVSKYPELFAELLARGWLEKDIQKLAGLNLIRVFKAVEKKISHTFWNSYRCIGQRAENIESNIEDSEYWKYFLNIEEPAASKILNRRRGNRKKFTGIFINGIQKKKNYYAAKYFLIDDIIKLYRTPPNLFPLYPNMQQISNGSRDTTRRRPGSTAGSAFLTVGLVQSMGNWMKPRGDKNILEYFEATKQKDEARNFPNANKNQLPINSQVTSKFSAKAKYVFETFV</sequence>
<dbReference type="GO" id="GO:0070573">
    <property type="term" value="F:metallodipeptidase activity"/>
    <property type="evidence" value="ECO:0007669"/>
    <property type="project" value="InterPro"/>
</dbReference>
<comment type="subunit">
    <text evidence="1">Homodimer; disulfide-linked.</text>
</comment>
<protein>
    <recommendedName>
        <fullName evidence="1">Dipeptidase</fullName>
        <ecNumber evidence="1">3.4.13.19</ecNumber>
    </recommendedName>
</protein>
<dbReference type="Gene3D" id="3.20.20.140">
    <property type="entry name" value="Metal-dependent hydrolases"/>
    <property type="match status" value="1"/>
</dbReference>
<keyword evidence="1" id="KW-0336">GPI-anchor</keyword>
<dbReference type="InterPro" id="IPR032466">
    <property type="entry name" value="Metal_Hydrolase"/>
</dbReference>
<keyword evidence="1" id="KW-0325">Glycoprotein</keyword>
<dbReference type="STRING" id="166423.A0A0M8ZTL6"/>
<keyword evidence="1" id="KW-0224">Dipeptidase</keyword>
<keyword evidence="1" id="KW-0449">Lipoprotein</keyword>
<gene>
    <name evidence="2" type="ORF">WN51_03318</name>
</gene>
<dbReference type="SUPFAM" id="SSF51556">
    <property type="entry name" value="Metallo-dependent hydrolases"/>
    <property type="match status" value="1"/>
</dbReference>
<dbReference type="PANTHER" id="PTHR10443">
    <property type="entry name" value="MICROSOMAL DIPEPTIDASE"/>
    <property type="match status" value="1"/>
</dbReference>
<keyword evidence="1" id="KW-1015">Disulfide bond</keyword>
<dbReference type="OrthoDB" id="445695at2759"/>
<evidence type="ECO:0000313" key="2">
    <source>
        <dbReference type="EMBL" id="KOX70890.1"/>
    </source>
</evidence>
<comment type="subcellular location">
    <subcellularLocation>
        <location evidence="1">Membrane</location>
        <topology evidence="1">Lipid-anchor</topology>
        <topology evidence="1">GPI-anchor</topology>
    </subcellularLocation>
</comment>
<comment type="catalytic activity">
    <reaction evidence="1">
        <text>an L-aminoacyl-L-amino acid + H2O = 2 an L-alpha-amino acid</text>
        <dbReference type="Rhea" id="RHEA:48940"/>
        <dbReference type="ChEBI" id="CHEBI:15377"/>
        <dbReference type="ChEBI" id="CHEBI:59869"/>
        <dbReference type="ChEBI" id="CHEBI:77460"/>
        <dbReference type="EC" id="3.4.13.19"/>
    </reaction>
</comment>
<dbReference type="Pfam" id="PF01244">
    <property type="entry name" value="Peptidase_M19"/>
    <property type="match status" value="1"/>
</dbReference>
<keyword evidence="1" id="KW-0479">Metal-binding</keyword>
<dbReference type="EMBL" id="KQ435850">
    <property type="protein sequence ID" value="KOX70890.1"/>
    <property type="molecule type" value="Genomic_DNA"/>
</dbReference>
<keyword evidence="1" id="KW-0645">Protease</keyword>
<dbReference type="PANTHER" id="PTHR10443:SF12">
    <property type="entry name" value="DIPEPTIDASE"/>
    <property type="match status" value="1"/>
</dbReference>
<comment type="similarity">
    <text evidence="1">Belongs to the metallo-dependent hydrolases superfamily. Peptidase M19 family.</text>
</comment>